<evidence type="ECO:0000256" key="5">
    <source>
        <dbReference type="SAM" id="MobiDB-lite"/>
    </source>
</evidence>
<evidence type="ECO:0000313" key="7">
    <source>
        <dbReference type="EMBL" id="KJE88783.1"/>
    </source>
</evidence>
<dbReference type="Pfam" id="PF13923">
    <property type="entry name" value="zf-C3HC4_2"/>
    <property type="match status" value="1"/>
</dbReference>
<dbReference type="Proteomes" id="UP000008743">
    <property type="component" value="Unassembled WGS sequence"/>
</dbReference>
<feature type="compositionally biased region" description="Low complexity" evidence="5">
    <location>
        <begin position="186"/>
        <end position="198"/>
    </location>
</feature>
<keyword evidence="1" id="KW-0479">Metal-binding</keyword>
<feature type="compositionally biased region" description="Polar residues" evidence="5">
    <location>
        <begin position="209"/>
        <end position="226"/>
    </location>
</feature>
<keyword evidence="8" id="KW-1185">Reference proteome</keyword>
<accession>A0A0D2WIE8</accession>
<evidence type="ECO:0000313" key="8">
    <source>
        <dbReference type="Proteomes" id="UP000008743"/>
    </source>
</evidence>
<dbReference type="InterPro" id="IPR013083">
    <property type="entry name" value="Znf_RING/FYVE/PHD"/>
</dbReference>
<evidence type="ECO:0000256" key="4">
    <source>
        <dbReference type="PROSITE-ProRule" id="PRU00175"/>
    </source>
</evidence>
<name>A0A0D2WIE8_CAPO3</name>
<feature type="compositionally biased region" description="Polar residues" evidence="5">
    <location>
        <begin position="172"/>
        <end position="185"/>
    </location>
</feature>
<dbReference type="PhylomeDB" id="A0A0D2WIE8"/>
<dbReference type="PROSITE" id="PS50089">
    <property type="entry name" value="ZF_RING_2"/>
    <property type="match status" value="1"/>
</dbReference>
<dbReference type="PANTHER" id="PTHR46537:SF3">
    <property type="entry name" value="E3 UBIQUITIN-PROTEIN LIGASE RING1A"/>
    <property type="match status" value="1"/>
</dbReference>
<evidence type="ECO:0000256" key="2">
    <source>
        <dbReference type="ARBA" id="ARBA00022771"/>
    </source>
</evidence>
<evidence type="ECO:0000256" key="1">
    <source>
        <dbReference type="ARBA" id="ARBA00022723"/>
    </source>
</evidence>
<feature type="domain" description="RING-type" evidence="6">
    <location>
        <begin position="56"/>
        <end position="96"/>
    </location>
</feature>
<organism evidence="7 8">
    <name type="scientific">Capsaspora owczarzaki (strain ATCC 30864)</name>
    <dbReference type="NCBI Taxonomy" id="595528"/>
    <lineage>
        <taxon>Eukaryota</taxon>
        <taxon>Filasterea</taxon>
        <taxon>Capsaspora</taxon>
    </lineage>
</organism>
<keyword evidence="3" id="KW-0862">Zinc</keyword>
<dbReference type="InterPro" id="IPR001841">
    <property type="entry name" value="Znf_RING"/>
</dbReference>
<dbReference type="EMBL" id="KE346360">
    <property type="protein sequence ID" value="KJE88783.1"/>
    <property type="molecule type" value="Genomic_DNA"/>
</dbReference>
<dbReference type="AlphaFoldDB" id="A0A0D2WIE8"/>
<evidence type="ECO:0000259" key="6">
    <source>
        <dbReference type="PROSITE" id="PS50089"/>
    </source>
</evidence>
<dbReference type="PROSITE" id="PS00518">
    <property type="entry name" value="ZF_RING_1"/>
    <property type="match status" value="1"/>
</dbReference>
<dbReference type="OrthoDB" id="337575at2759"/>
<dbReference type="InterPro" id="IPR044592">
    <property type="entry name" value="RING1A/B"/>
</dbReference>
<dbReference type="InParanoid" id="A0A0D2WIE8"/>
<feature type="region of interest" description="Disordered" evidence="5">
    <location>
        <begin position="143"/>
        <end position="232"/>
    </location>
</feature>
<sequence>MLRSSDASNDNIDFDFDLIPDSMRLDAYEEQRSVPIPTIADNRRATIPLTFAPLQCPVCLCLIQNAHGNIECLHRFCEECITSAVRMGPKQCPSCRGSLPTRRSLRHDSNLDQLVAAMYGDHEQFEKQQNEYSAEQIRRKQAQTLVLKLPRREKRVARGDRQSSAASSASSPRQCPTPTPTAQQIPRSVPRPLSLPSSHQPSAGVAGSRAQTKSAAGSEDGSSPSDPNALPGSLPILAMDSVTTPGTCQVNHILAWLDLIARTNGELDMPLQLELPEGFSKTSTVAEIFAASRHPPSELLALYYTRKGG</sequence>
<dbReference type="PANTHER" id="PTHR46537">
    <property type="entry name" value="OS11G0578200 PROTEIN"/>
    <property type="match status" value="1"/>
</dbReference>
<reference evidence="8" key="1">
    <citation type="submission" date="2011-02" db="EMBL/GenBank/DDBJ databases">
        <title>The Genome Sequence of Capsaspora owczarzaki ATCC 30864.</title>
        <authorList>
            <person name="Russ C."/>
            <person name="Cuomo C."/>
            <person name="Burger G."/>
            <person name="Gray M.W."/>
            <person name="Holland P.W.H."/>
            <person name="King N."/>
            <person name="Lang F.B.F."/>
            <person name="Roger A.J."/>
            <person name="Ruiz-Trillo I."/>
            <person name="Young S.K."/>
            <person name="Zeng Q."/>
            <person name="Gargeya S."/>
            <person name="Alvarado L."/>
            <person name="Berlin A."/>
            <person name="Chapman S.B."/>
            <person name="Chen Z."/>
            <person name="Freedman E."/>
            <person name="Gellesch M."/>
            <person name="Goldberg J."/>
            <person name="Griggs A."/>
            <person name="Gujja S."/>
            <person name="Heilman E."/>
            <person name="Heiman D."/>
            <person name="Howarth C."/>
            <person name="Mehta T."/>
            <person name="Neiman D."/>
            <person name="Pearson M."/>
            <person name="Roberts A."/>
            <person name="Saif S."/>
            <person name="Shea T."/>
            <person name="Shenoy N."/>
            <person name="Sisk P."/>
            <person name="Stolte C."/>
            <person name="Sykes S."/>
            <person name="White J."/>
            <person name="Yandava C."/>
            <person name="Haas B."/>
            <person name="Nusbaum C."/>
            <person name="Birren B."/>
        </authorList>
    </citation>
    <scope>NUCLEOTIDE SEQUENCE</scope>
    <source>
        <strain evidence="8">ATCC 30864</strain>
    </source>
</reference>
<gene>
    <name evidence="7" type="ORF">CAOG_000371</name>
</gene>
<dbReference type="GO" id="GO:0008270">
    <property type="term" value="F:zinc ion binding"/>
    <property type="evidence" value="ECO:0007669"/>
    <property type="project" value="UniProtKB-KW"/>
</dbReference>
<keyword evidence="2 4" id="KW-0863">Zinc-finger</keyword>
<dbReference type="InterPro" id="IPR017907">
    <property type="entry name" value="Znf_RING_CS"/>
</dbReference>
<dbReference type="eggNOG" id="KOG0311">
    <property type="taxonomic scope" value="Eukaryota"/>
</dbReference>
<dbReference type="Gene3D" id="3.30.40.10">
    <property type="entry name" value="Zinc/RING finger domain, C3HC4 (zinc finger)"/>
    <property type="match status" value="1"/>
</dbReference>
<protein>
    <recommendedName>
        <fullName evidence="6">RING-type domain-containing protein</fullName>
    </recommendedName>
</protein>
<dbReference type="STRING" id="595528.A0A0D2WIE8"/>
<proteinExistence type="predicted"/>
<dbReference type="SUPFAM" id="SSF57850">
    <property type="entry name" value="RING/U-box"/>
    <property type="match status" value="1"/>
</dbReference>
<dbReference type="CDD" id="cd16531">
    <property type="entry name" value="RING-HC_RING1-like"/>
    <property type="match status" value="1"/>
</dbReference>
<evidence type="ECO:0000256" key="3">
    <source>
        <dbReference type="ARBA" id="ARBA00022833"/>
    </source>
</evidence>